<dbReference type="CDD" id="cd01029">
    <property type="entry name" value="TOPRIM_primases"/>
    <property type="match status" value="1"/>
</dbReference>
<accession>A0A368V127</accession>
<evidence type="ECO:0000313" key="4">
    <source>
        <dbReference type="EMBL" id="RCW34832.1"/>
    </source>
</evidence>
<feature type="domain" description="Toprim" evidence="2">
    <location>
        <begin position="206"/>
        <end position="283"/>
    </location>
</feature>
<dbReference type="Proteomes" id="UP000253065">
    <property type="component" value="Unassembled WGS sequence"/>
</dbReference>
<keyword evidence="4" id="KW-0067">ATP-binding</keyword>
<dbReference type="InterPro" id="IPR034154">
    <property type="entry name" value="TOPRIM_DnaG/twinkle"/>
</dbReference>
<dbReference type="InterPro" id="IPR006171">
    <property type="entry name" value="TOPRIM_dom"/>
</dbReference>
<evidence type="ECO:0000256" key="1">
    <source>
        <dbReference type="SAM" id="Coils"/>
    </source>
</evidence>
<dbReference type="Proteomes" id="UP000252795">
    <property type="component" value="Unassembled WGS sequence"/>
</dbReference>
<protein>
    <submittedName>
        <fullName evidence="3 4">DNA primase/helicase</fullName>
    </submittedName>
</protein>
<comment type="caution">
    <text evidence="4">The sequence shown here is derived from an EMBL/GenBank/DDBJ whole genome shotgun (WGS) entry which is preliminary data.</text>
</comment>
<evidence type="ECO:0000259" key="2">
    <source>
        <dbReference type="Pfam" id="PF13362"/>
    </source>
</evidence>
<name>A0A368V127_MARNT</name>
<sequence length="298" mass="31931">MDIDAVLSQMRDLGLVVDSLDTSGKLVRVPVSFPRADKGKKQSGWYVVHEFRLSSGGIGLTGAFGNYKADEKRKVGMPAGSLTEADRAEYEKRRKQAQEKARKEAEAAARQCKERAQRIWSKLPEEGPSKYLAAKGVAAFGLRFSRGSVVVPVYKPVATDGPELFALDLVSVQFIDPEGDKKFLTGTPKEGSFHWLTPVPQAECPVVVVEGYATGASVHMATGLPVAVAFDAGNLVPVARALRKFMPNAVICVAGDDDQATEQAQGKNPGRDKAQAAAKAVGGVWVLPRFPEVAHGAD</sequence>
<evidence type="ECO:0000313" key="3">
    <source>
        <dbReference type="EMBL" id="RBP74083.1"/>
    </source>
</evidence>
<keyword evidence="4" id="KW-0378">Hydrolase</keyword>
<dbReference type="RefSeq" id="WP_113879702.1">
    <property type="nucleotide sequence ID" value="NZ_QNSA01000005.1"/>
</dbReference>
<dbReference type="Pfam" id="PF13362">
    <property type="entry name" value="Toprim_3"/>
    <property type="match status" value="1"/>
</dbReference>
<keyword evidence="6" id="KW-1185">Reference proteome</keyword>
<dbReference type="GO" id="GO:0004386">
    <property type="term" value="F:helicase activity"/>
    <property type="evidence" value="ECO:0007669"/>
    <property type="project" value="UniProtKB-KW"/>
</dbReference>
<organism evidence="4 5">
    <name type="scientific">Marinobacter nauticus</name>
    <name type="common">Marinobacter hydrocarbonoclasticus</name>
    <name type="synonym">Marinobacter aquaeolei</name>
    <dbReference type="NCBI Taxonomy" id="2743"/>
    <lineage>
        <taxon>Bacteria</taxon>
        <taxon>Pseudomonadati</taxon>
        <taxon>Pseudomonadota</taxon>
        <taxon>Gammaproteobacteria</taxon>
        <taxon>Pseudomonadales</taxon>
        <taxon>Marinobacteraceae</taxon>
        <taxon>Marinobacter</taxon>
    </lineage>
</organism>
<dbReference type="EMBL" id="QNSA01000005">
    <property type="protein sequence ID" value="RBP74083.1"/>
    <property type="molecule type" value="Genomic_DNA"/>
</dbReference>
<evidence type="ECO:0000313" key="5">
    <source>
        <dbReference type="Proteomes" id="UP000252795"/>
    </source>
</evidence>
<proteinExistence type="predicted"/>
<reference evidence="4 5" key="1">
    <citation type="submission" date="2018-07" db="EMBL/GenBank/DDBJ databases">
        <title>Freshwater and sediment microbial communities from various areas in North America, analyzing microbe dynamics in response to fracking.</title>
        <authorList>
            <person name="Lamendella R."/>
        </authorList>
    </citation>
    <scope>NUCLEOTIDE SEQUENCE [LARGE SCALE GENOMIC DNA]</scope>
    <source>
        <strain evidence="4 5">114E</strain>
        <strain evidence="3 6">114E_o</strain>
    </source>
</reference>
<feature type="coiled-coil region" evidence="1">
    <location>
        <begin position="87"/>
        <end position="115"/>
    </location>
</feature>
<dbReference type="AlphaFoldDB" id="A0A368V127"/>
<keyword evidence="4" id="KW-0347">Helicase</keyword>
<evidence type="ECO:0000313" key="6">
    <source>
        <dbReference type="Proteomes" id="UP000253065"/>
    </source>
</evidence>
<keyword evidence="1" id="KW-0175">Coiled coil</keyword>
<gene>
    <name evidence="4" type="ORF">DET51_105208</name>
    <name evidence="3" type="ORF">DET64_105209</name>
</gene>
<dbReference type="EMBL" id="QPJB01000005">
    <property type="protein sequence ID" value="RCW34832.1"/>
    <property type="molecule type" value="Genomic_DNA"/>
</dbReference>
<keyword evidence="4" id="KW-0547">Nucleotide-binding</keyword>